<reference evidence="2" key="1">
    <citation type="submission" date="2016-11" db="UniProtKB">
        <authorList>
            <consortium name="WormBaseParasite"/>
        </authorList>
    </citation>
    <scope>IDENTIFICATION</scope>
</reference>
<evidence type="ECO:0000313" key="1">
    <source>
        <dbReference type="Proteomes" id="UP000095283"/>
    </source>
</evidence>
<proteinExistence type="predicted"/>
<keyword evidence="1" id="KW-1185">Reference proteome</keyword>
<sequence>MVYNRKSTTILFNVKKSIYGLS</sequence>
<evidence type="ECO:0000313" key="2">
    <source>
        <dbReference type="WBParaSite" id="Hba_01648"/>
    </source>
</evidence>
<dbReference type="AlphaFoldDB" id="A0A1I7WAD3"/>
<organism evidence="1 2">
    <name type="scientific">Heterorhabditis bacteriophora</name>
    <name type="common">Entomopathogenic nematode worm</name>
    <dbReference type="NCBI Taxonomy" id="37862"/>
    <lineage>
        <taxon>Eukaryota</taxon>
        <taxon>Metazoa</taxon>
        <taxon>Ecdysozoa</taxon>
        <taxon>Nematoda</taxon>
        <taxon>Chromadorea</taxon>
        <taxon>Rhabditida</taxon>
        <taxon>Rhabditina</taxon>
        <taxon>Rhabditomorpha</taxon>
        <taxon>Strongyloidea</taxon>
        <taxon>Heterorhabditidae</taxon>
        <taxon>Heterorhabditis</taxon>
    </lineage>
</organism>
<accession>A0A1I7WAD3</accession>
<name>A0A1I7WAD3_HETBA</name>
<dbReference type="Proteomes" id="UP000095283">
    <property type="component" value="Unplaced"/>
</dbReference>
<dbReference type="WBParaSite" id="Hba_01648">
    <property type="protein sequence ID" value="Hba_01648"/>
    <property type="gene ID" value="Hba_01648"/>
</dbReference>
<protein>
    <submittedName>
        <fullName evidence="2">Uncharacterized protein</fullName>
    </submittedName>
</protein>